<feature type="transmembrane region" description="Helical" evidence="1">
    <location>
        <begin position="50"/>
        <end position="69"/>
    </location>
</feature>
<sequence length="271" mass="29295">MKISRNQTLSRDRFWWWDGHSWQPTLGTPAQAGRPPSGWRRRVPGFRRGSAWRMVVAVLGYLGIAATLATGLANLNLAGFLGELTALALLLLAADAFGVQSRIGILWAPAALALAALTVLLLAPEVSHGFQQGCQSRPGTCEAWKEQPGYVAGRLAIPLLLYLLPTVIALVRAVPDRWLAACINVLFGLTCIGWLAALALSLERRGNPVPVPLSGDRRWWWSGSRWIDSTAMPPPMAARTPDGAWWWNGVEWRPAATPPASAPTVATLGTG</sequence>
<dbReference type="Pfam" id="PF14373">
    <property type="entry name" value="Imm_superinfect"/>
    <property type="match status" value="1"/>
</dbReference>
<accession>A0A934K9L4</accession>
<keyword evidence="3" id="KW-1185">Reference proteome</keyword>
<keyword evidence="1" id="KW-0472">Membrane</keyword>
<reference evidence="2" key="1">
    <citation type="submission" date="2020-10" db="EMBL/GenBank/DDBJ databases">
        <title>Ca. Dormibacterota MAGs.</title>
        <authorList>
            <person name="Montgomery K."/>
        </authorList>
    </citation>
    <scope>NUCLEOTIDE SEQUENCE [LARGE SCALE GENOMIC DNA]</scope>
    <source>
        <strain evidence="2">SC8812_S17_10</strain>
    </source>
</reference>
<name>A0A934K9L4_9BACT</name>
<feature type="transmembrane region" description="Helical" evidence="1">
    <location>
        <begin position="105"/>
        <end position="123"/>
    </location>
</feature>
<dbReference type="InterPro" id="IPR016410">
    <property type="entry name" value="Phage_imm"/>
</dbReference>
<evidence type="ECO:0000313" key="2">
    <source>
        <dbReference type="EMBL" id="MBJ7599747.1"/>
    </source>
</evidence>
<evidence type="ECO:0000256" key="1">
    <source>
        <dbReference type="SAM" id="Phobius"/>
    </source>
</evidence>
<keyword evidence="1" id="KW-0812">Transmembrane</keyword>
<gene>
    <name evidence="2" type="ORF">JF922_16930</name>
</gene>
<feature type="transmembrane region" description="Helical" evidence="1">
    <location>
        <begin position="151"/>
        <end position="171"/>
    </location>
</feature>
<dbReference type="AlphaFoldDB" id="A0A934K9L4"/>
<organism evidence="2 3">
    <name type="scientific">Candidatus Nephthysia bennettiae</name>
    <dbReference type="NCBI Taxonomy" id="3127016"/>
    <lineage>
        <taxon>Bacteria</taxon>
        <taxon>Bacillati</taxon>
        <taxon>Candidatus Dormiibacterota</taxon>
        <taxon>Candidatus Dormibacteria</taxon>
        <taxon>Candidatus Dormibacterales</taxon>
        <taxon>Candidatus Dormibacteraceae</taxon>
        <taxon>Candidatus Nephthysia</taxon>
    </lineage>
</organism>
<feature type="transmembrane region" description="Helical" evidence="1">
    <location>
        <begin position="178"/>
        <end position="202"/>
    </location>
</feature>
<feature type="transmembrane region" description="Helical" evidence="1">
    <location>
        <begin position="75"/>
        <end position="93"/>
    </location>
</feature>
<keyword evidence="1" id="KW-1133">Transmembrane helix</keyword>
<dbReference type="Proteomes" id="UP000612893">
    <property type="component" value="Unassembled WGS sequence"/>
</dbReference>
<evidence type="ECO:0000313" key="3">
    <source>
        <dbReference type="Proteomes" id="UP000612893"/>
    </source>
</evidence>
<protein>
    <submittedName>
        <fullName evidence="2">Superinfection immunity protein</fullName>
    </submittedName>
</protein>
<dbReference type="RefSeq" id="WP_338203349.1">
    <property type="nucleotide sequence ID" value="NZ_JAEKNR010000170.1"/>
</dbReference>
<comment type="caution">
    <text evidence="2">The sequence shown here is derived from an EMBL/GenBank/DDBJ whole genome shotgun (WGS) entry which is preliminary data.</text>
</comment>
<dbReference type="EMBL" id="JAEKNR010000170">
    <property type="protein sequence ID" value="MBJ7599747.1"/>
    <property type="molecule type" value="Genomic_DNA"/>
</dbReference>
<proteinExistence type="predicted"/>